<protein>
    <submittedName>
        <fullName evidence="1">Uncharacterized protein</fullName>
    </submittedName>
</protein>
<accession>A0A5Q0MC09</accession>
<dbReference type="EMBL" id="CP045644">
    <property type="protein sequence ID" value="QFZ86174.1"/>
    <property type="molecule type" value="Genomic_DNA"/>
</dbReference>
<name>A0A5Q0MC09_VARPD</name>
<dbReference type="Proteomes" id="UP000326780">
    <property type="component" value="Chromosome"/>
</dbReference>
<evidence type="ECO:0000313" key="2">
    <source>
        <dbReference type="Proteomes" id="UP000326780"/>
    </source>
</evidence>
<organism evidence="1 2">
    <name type="scientific">Variovorax paradoxus</name>
    <dbReference type="NCBI Taxonomy" id="34073"/>
    <lineage>
        <taxon>Bacteria</taxon>
        <taxon>Pseudomonadati</taxon>
        <taxon>Pseudomonadota</taxon>
        <taxon>Betaproteobacteria</taxon>
        <taxon>Burkholderiales</taxon>
        <taxon>Comamonadaceae</taxon>
        <taxon>Variovorax</taxon>
    </lineage>
</organism>
<evidence type="ECO:0000313" key="1">
    <source>
        <dbReference type="EMBL" id="QFZ86174.1"/>
    </source>
</evidence>
<proteinExistence type="predicted"/>
<gene>
    <name evidence="1" type="ORF">GFK26_27125</name>
</gene>
<reference evidence="1 2" key="1">
    <citation type="submission" date="2019-10" db="EMBL/GenBank/DDBJ databases">
        <title>Complete genome sequence of Variovorax paradoxus 5C-2.</title>
        <authorList>
            <person name="Gogoleva N.E."/>
            <person name="Balkin A.S."/>
        </authorList>
    </citation>
    <scope>NUCLEOTIDE SEQUENCE [LARGE SCALE GENOMIC DNA]</scope>
    <source>
        <strain evidence="1 2">5C-2</strain>
    </source>
</reference>
<sequence>MNQAPVHVYLGEGWACQIEVQFKPNGTCDGRAEVSCNGLRRCVLVALNLEASDDAIEHLTHRAQAYMADAACPQDDEG</sequence>
<dbReference type="AlphaFoldDB" id="A0A5Q0MC09"/>